<keyword evidence="8" id="KW-0472">Membrane</keyword>
<proteinExistence type="predicted"/>
<evidence type="ECO:0000256" key="2">
    <source>
        <dbReference type="ARBA" id="ARBA00004196"/>
    </source>
</evidence>
<evidence type="ECO:0000313" key="12">
    <source>
        <dbReference type="Proteomes" id="UP000219329"/>
    </source>
</evidence>
<dbReference type="EMBL" id="NTJZ01000002">
    <property type="protein sequence ID" value="PDH35118.1"/>
    <property type="molecule type" value="Genomic_DNA"/>
</dbReference>
<dbReference type="PANTHER" id="PTHR21666:SF288">
    <property type="entry name" value="CELL DIVISION PROTEIN YTFB"/>
    <property type="match status" value="1"/>
</dbReference>
<dbReference type="FunFam" id="2.70.70.10:FF:000002">
    <property type="entry name" value="Murein DD-endopeptidase MepM"/>
    <property type="match status" value="1"/>
</dbReference>
<comment type="caution">
    <text evidence="11">The sequence shown here is derived from an EMBL/GenBank/DDBJ whole genome shotgun (WGS) entry which is preliminary data.</text>
</comment>
<evidence type="ECO:0000259" key="10">
    <source>
        <dbReference type="Pfam" id="PF19425"/>
    </source>
</evidence>
<reference evidence="11 12" key="1">
    <citation type="submission" date="2017-08" db="EMBL/GenBank/DDBJ databases">
        <title>Fine stratification of microbial communities through a metagenomic profile of the photic zone.</title>
        <authorList>
            <person name="Haro-Moreno J.M."/>
            <person name="Lopez-Perez M."/>
            <person name="De La Torre J."/>
            <person name="Picazo A."/>
            <person name="Camacho A."/>
            <person name="Rodriguez-Valera F."/>
        </authorList>
    </citation>
    <scope>NUCLEOTIDE SEQUENCE [LARGE SCALE GENOMIC DNA]</scope>
    <source>
        <strain evidence="11">MED-G28</strain>
    </source>
</reference>
<keyword evidence="6" id="KW-0862">Zinc</keyword>
<dbReference type="Pfam" id="PF01551">
    <property type="entry name" value="Peptidase_M23"/>
    <property type="match status" value="1"/>
</dbReference>
<keyword evidence="5" id="KW-0378">Hydrolase</keyword>
<keyword evidence="8" id="KW-1133">Transmembrane helix</keyword>
<gene>
    <name evidence="11" type="ORF">CNF02_03565</name>
</gene>
<dbReference type="GO" id="GO:0046872">
    <property type="term" value="F:metal ion binding"/>
    <property type="evidence" value="ECO:0007669"/>
    <property type="project" value="UniProtKB-KW"/>
</dbReference>
<dbReference type="GO" id="GO:0006508">
    <property type="term" value="P:proteolysis"/>
    <property type="evidence" value="ECO:0007669"/>
    <property type="project" value="UniProtKB-KW"/>
</dbReference>
<evidence type="ECO:0000256" key="4">
    <source>
        <dbReference type="ARBA" id="ARBA00022723"/>
    </source>
</evidence>
<dbReference type="Gene3D" id="2.70.70.10">
    <property type="entry name" value="Glucose Permease (Domain IIA)"/>
    <property type="match status" value="1"/>
</dbReference>
<accession>A0A2A5WFS5</accession>
<dbReference type="CDD" id="cd12797">
    <property type="entry name" value="M23_peptidase"/>
    <property type="match status" value="1"/>
</dbReference>
<evidence type="ECO:0000256" key="5">
    <source>
        <dbReference type="ARBA" id="ARBA00022801"/>
    </source>
</evidence>
<keyword evidence="7" id="KW-0482">Metalloprotease</keyword>
<dbReference type="PANTHER" id="PTHR21666">
    <property type="entry name" value="PEPTIDASE-RELATED"/>
    <property type="match status" value="1"/>
</dbReference>
<dbReference type="Proteomes" id="UP000219329">
    <property type="component" value="Unassembled WGS sequence"/>
</dbReference>
<dbReference type="SUPFAM" id="SSF51261">
    <property type="entry name" value="Duplicated hybrid motif"/>
    <property type="match status" value="1"/>
</dbReference>
<dbReference type="AlphaFoldDB" id="A0A2A5WFS5"/>
<evidence type="ECO:0000313" key="11">
    <source>
        <dbReference type="EMBL" id="PDH35118.1"/>
    </source>
</evidence>
<feature type="domain" description="Csd3-like second N-terminal" evidence="10">
    <location>
        <begin position="187"/>
        <end position="303"/>
    </location>
</feature>
<dbReference type="GO" id="GO:0030313">
    <property type="term" value="C:cell envelope"/>
    <property type="evidence" value="ECO:0007669"/>
    <property type="project" value="UniProtKB-SubCell"/>
</dbReference>
<evidence type="ECO:0000256" key="7">
    <source>
        <dbReference type="ARBA" id="ARBA00023049"/>
    </source>
</evidence>
<dbReference type="Gene3D" id="3.10.450.350">
    <property type="match status" value="2"/>
</dbReference>
<dbReference type="InterPro" id="IPR050570">
    <property type="entry name" value="Cell_wall_metabolism_enzyme"/>
</dbReference>
<keyword evidence="3" id="KW-0645">Protease</keyword>
<organism evidence="11 12">
    <name type="scientific">OM182 bacterium MED-G28</name>
    <dbReference type="NCBI Taxonomy" id="1986256"/>
    <lineage>
        <taxon>Bacteria</taxon>
        <taxon>Pseudomonadati</taxon>
        <taxon>Pseudomonadota</taxon>
        <taxon>Gammaproteobacteria</taxon>
        <taxon>OMG group</taxon>
        <taxon>OM182 clade</taxon>
    </lineage>
</organism>
<feature type="domain" description="M23ase beta-sheet core" evidence="9">
    <location>
        <begin position="315"/>
        <end position="411"/>
    </location>
</feature>
<evidence type="ECO:0000259" key="9">
    <source>
        <dbReference type="Pfam" id="PF01551"/>
    </source>
</evidence>
<dbReference type="GO" id="GO:0004222">
    <property type="term" value="F:metalloendopeptidase activity"/>
    <property type="evidence" value="ECO:0007669"/>
    <property type="project" value="TreeGrafter"/>
</dbReference>
<sequence length="460" mass="51809">MDIVQIIKQFFQEHYPRDHLYIAGFLGVLFLLLIAAPSDDKESAVPNKTRQIPIPISFEAITDEDILPNNNLELSDFVVAKEPSAGVSHWRNVEIKSGDNLSDIFTMVGLTDQDLFRVLNSSDEAKILNRVFPGYQLNFLIPNEGELEQLRVLKSPLEGFLFTRNNNDYRVEEILKEAQISQAFKVGEISDSLFMAGQREQIPVVHIMEMANIFGGVIDFILDPRIGDQFSILYDEKFLNGEFVGNGEILATRFVNQGKTFIAVRYIDEEGEIGYYSPDGESMRKAFLRSPLDVFRISSNFNPRRRHPILNTIRAHKGTDYAAPTGTPIRATSDGRVKRASRNGSFGNLVILQHAGGFQTKYAHLSRYANGISRGDRVRQGQIIGYVGSTGGATGPHLHYEFLVNDVHQNPRTILDKLPKAESIDPDKMARFNEQTAPLLHRFEELNNSRILNLNQPSAD</sequence>
<dbReference type="Pfam" id="PF19425">
    <property type="entry name" value="Csd3_N2"/>
    <property type="match status" value="1"/>
</dbReference>
<protein>
    <submittedName>
        <fullName evidence="11">Peptidase M23</fullName>
    </submittedName>
</protein>
<comment type="subcellular location">
    <subcellularLocation>
        <location evidence="2">Cell envelope</location>
    </subcellularLocation>
</comment>
<comment type="cofactor">
    <cofactor evidence="1">
        <name>Zn(2+)</name>
        <dbReference type="ChEBI" id="CHEBI:29105"/>
    </cofactor>
</comment>
<evidence type="ECO:0000256" key="6">
    <source>
        <dbReference type="ARBA" id="ARBA00022833"/>
    </source>
</evidence>
<dbReference type="InterPro" id="IPR016047">
    <property type="entry name" value="M23ase_b-sheet_dom"/>
</dbReference>
<feature type="transmembrane region" description="Helical" evidence="8">
    <location>
        <begin position="20"/>
        <end position="38"/>
    </location>
</feature>
<keyword evidence="8" id="KW-0812">Transmembrane</keyword>
<name>A0A2A5WFS5_9GAMM</name>
<evidence type="ECO:0000256" key="8">
    <source>
        <dbReference type="SAM" id="Phobius"/>
    </source>
</evidence>
<evidence type="ECO:0000256" key="3">
    <source>
        <dbReference type="ARBA" id="ARBA00022670"/>
    </source>
</evidence>
<keyword evidence="4" id="KW-0479">Metal-binding</keyword>
<dbReference type="InterPro" id="IPR011055">
    <property type="entry name" value="Dup_hybrid_motif"/>
</dbReference>
<evidence type="ECO:0000256" key="1">
    <source>
        <dbReference type="ARBA" id="ARBA00001947"/>
    </source>
</evidence>
<dbReference type="InterPro" id="IPR045834">
    <property type="entry name" value="Csd3_N2"/>
</dbReference>